<protein>
    <submittedName>
        <fullName evidence="2">Uncharacterized protein</fullName>
    </submittedName>
</protein>
<feature type="compositionally biased region" description="Polar residues" evidence="1">
    <location>
        <begin position="59"/>
        <end position="71"/>
    </location>
</feature>
<dbReference type="Proteomes" id="UP001529510">
    <property type="component" value="Unassembled WGS sequence"/>
</dbReference>
<sequence>GQPREEGSLDLSGSTLDEGTSTGFGSNSAVCHLADGHHMVNKRAISFFSGRYSQHLRPSTRWSDSVSSIQDMRQRARSDDSSPQGNPLVSSHGMNPPGKTASGLRGFSPPATRHFPSHGAPILGTSDVTPLRPLAENILDWLSPPNPSRWLLRTIRLGYAIQFARRPPKFRGVLTTSVRGSSTAVLCAEIAVLLAKDAIQTVPSAEMKKGFYSPYFTVPKKGGGLRPI</sequence>
<proteinExistence type="predicted"/>
<feature type="non-terminal residue" evidence="2">
    <location>
        <position position="1"/>
    </location>
</feature>
<evidence type="ECO:0000313" key="3">
    <source>
        <dbReference type="Proteomes" id="UP001529510"/>
    </source>
</evidence>
<gene>
    <name evidence="2" type="ORF">M9458_019195</name>
</gene>
<feature type="compositionally biased region" description="Polar residues" evidence="1">
    <location>
        <begin position="81"/>
        <end position="93"/>
    </location>
</feature>
<feature type="region of interest" description="Disordered" evidence="1">
    <location>
        <begin position="59"/>
        <end position="109"/>
    </location>
</feature>
<reference evidence="2 3" key="1">
    <citation type="submission" date="2024-05" db="EMBL/GenBank/DDBJ databases">
        <title>Genome sequencing and assembly of Indian major carp, Cirrhinus mrigala (Hamilton, 1822).</title>
        <authorList>
            <person name="Mohindra V."/>
            <person name="Chowdhury L.M."/>
            <person name="Lal K."/>
            <person name="Jena J.K."/>
        </authorList>
    </citation>
    <scope>NUCLEOTIDE SEQUENCE [LARGE SCALE GENOMIC DNA]</scope>
    <source>
        <strain evidence="2">CM1030</strain>
        <tissue evidence="2">Blood</tissue>
    </source>
</reference>
<dbReference type="EMBL" id="JAMKFB020000009">
    <property type="protein sequence ID" value="KAL0183499.1"/>
    <property type="molecule type" value="Genomic_DNA"/>
</dbReference>
<evidence type="ECO:0000256" key="1">
    <source>
        <dbReference type="SAM" id="MobiDB-lite"/>
    </source>
</evidence>
<name>A0ABD0QB64_CIRMR</name>
<dbReference type="AlphaFoldDB" id="A0ABD0QB64"/>
<accession>A0ABD0QB64</accession>
<keyword evidence="3" id="KW-1185">Reference proteome</keyword>
<feature type="compositionally biased region" description="Polar residues" evidence="1">
    <location>
        <begin position="11"/>
        <end position="23"/>
    </location>
</feature>
<feature type="region of interest" description="Disordered" evidence="1">
    <location>
        <begin position="1"/>
        <end position="23"/>
    </location>
</feature>
<comment type="caution">
    <text evidence="2">The sequence shown here is derived from an EMBL/GenBank/DDBJ whole genome shotgun (WGS) entry which is preliminary data.</text>
</comment>
<evidence type="ECO:0000313" key="2">
    <source>
        <dbReference type="EMBL" id="KAL0183499.1"/>
    </source>
</evidence>
<organism evidence="2 3">
    <name type="scientific">Cirrhinus mrigala</name>
    <name type="common">Mrigala</name>
    <dbReference type="NCBI Taxonomy" id="683832"/>
    <lineage>
        <taxon>Eukaryota</taxon>
        <taxon>Metazoa</taxon>
        <taxon>Chordata</taxon>
        <taxon>Craniata</taxon>
        <taxon>Vertebrata</taxon>
        <taxon>Euteleostomi</taxon>
        <taxon>Actinopterygii</taxon>
        <taxon>Neopterygii</taxon>
        <taxon>Teleostei</taxon>
        <taxon>Ostariophysi</taxon>
        <taxon>Cypriniformes</taxon>
        <taxon>Cyprinidae</taxon>
        <taxon>Labeoninae</taxon>
        <taxon>Labeonini</taxon>
        <taxon>Cirrhinus</taxon>
    </lineage>
</organism>